<feature type="domain" description="MoaB/Mog" evidence="2">
    <location>
        <begin position="4"/>
        <end position="171"/>
    </location>
</feature>
<dbReference type="NCBIfam" id="TIGR00200">
    <property type="entry name" value="cinA_nterm"/>
    <property type="match status" value="1"/>
</dbReference>
<accession>A0A4R3KNH0</accession>
<keyword evidence="4" id="KW-1185">Reference proteome</keyword>
<dbReference type="Pfam" id="PF02464">
    <property type="entry name" value="CinA"/>
    <property type="match status" value="1"/>
</dbReference>
<reference evidence="3 4" key="1">
    <citation type="submission" date="2019-03" db="EMBL/GenBank/DDBJ databases">
        <title>Genomic Encyclopedia of Type Strains, Phase IV (KMG-IV): sequencing the most valuable type-strain genomes for metagenomic binning, comparative biology and taxonomic classification.</title>
        <authorList>
            <person name="Goeker M."/>
        </authorList>
    </citation>
    <scope>NUCLEOTIDE SEQUENCE [LARGE SCALE GENOMIC DNA]</scope>
    <source>
        <strain evidence="3 4">DSM 21100</strain>
    </source>
</reference>
<dbReference type="RefSeq" id="WP_132129871.1">
    <property type="nucleotide sequence ID" value="NZ_CP042432.1"/>
</dbReference>
<dbReference type="Proteomes" id="UP000295807">
    <property type="component" value="Unassembled WGS sequence"/>
</dbReference>
<comment type="caution">
    <text evidence="3">The sequence shown here is derived from an EMBL/GenBank/DDBJ whole genome shotgun (WGS) entry which is preliminary data.</text>
</comment>
<dbReference type="NCBIfam" id="TIGR00177">
    <property type="entry name" value="molyb_syn"/>
    <property type="match status" value="1"/>
</dbReference>
<dbReference type="Gene3D" id="3.90.950.20">
    <property type="entry name" value="CinA-like"/>
    <property type="match status" value="1"/>
</dbReference>
<dbReference type="EMBL" id="SMAD01000009">
    <property type="protein sequence ID" value="TCS86065.1"/>
    <property type="molecule type" value="Genomic_DNA"/>
</dbReference>
<protein>
    <recommendedName>
        <fullName evidence="1">CinA-like protein</fullName>
    </recommendedName>
</protein>
<dbReference type="SUPFAM" id="SSF142433">
    <property type="entry name" value="CinA-like"/>
    <property type="match status" value="1"/>
</dbReference>
<organism evidence="3 4">
    <name type="scientific">Anseongella ginsenosidimutans</name>
    <dbReference type="NCBI Taxonomy" id="496056"/>
    <lineage>
        <taxon>Bacteria</taxon>
        <taxon>Pseudomonadati</taxon>
        <taxon>Bacteroidota</taxon>
        <taxon>Sphingobacteriia</taxon>
        <taxon>Sphingobacteriales</taxon>
        <taxon>Sphingobacteriaceae</taxon>
        <taxon>Anseongella</taxon>
    </lineage>
</organism>
<dbReference type="SUPFAM" id="SSF53218">
    <property type="entry name" value="Molybdenum cofactor biosynthesis proteins"/>
    <property type="match status" value="1"/>
</dbReference>
<dbReference type="InterPro" id="IPR036425">
    <property type="entry name" value="MoaB/Mog-like_dom_sf"/>
</dbReference>
<gene>
    <name evidence="3" type="ORF">EDD80_10994</name>
</gene>
<dbReference type="CDD" id="cd00885">
    <property type="entry name" value="cinA"/>
    <property type="match status" value="1"/>
</dbReference>
<sequence length="427" mass="46144">MLAEIITIGDEILIGQVIDSNSAWLAGRLNEVGITVGQITSIGDDPAVLENALEEASRRADIIIMTGGLGPTKDDRTKQTLCGYFGGKLVLHEKVLENVKTIFSRSNRPLLDSNMRQAEVPDNCRVLLNSQGTAPGMWFEKEGRVYISLPGVPFEMMGLAGEQVIPMLKEYFRDRLEPVLHKTLVTTGIGESFLAELVAPAENFLPPYIHLAYLPRPGMVRLRLSAYGKELTASGNKPAEGIVSALQLEKELDIHASRIMELAEKYVIATEDTPVPEIILNRLRERGRTLATAESCTGGYIAHLITAIPGASDVFSGSVVAYSNKIKSSLLGVNDITLTHFGAVSRETVSEMAAGAIERLGVDYAIACSGIMGPGGGSADKPVGTVWIAVADKEHVQAEKFSFSGRRPQLIERTAIAALGMLFHFVE</sequence>
<dbReference type="NCBIfam" id="TIGR00199">
    <property type="entry name" value="PncC_domain"/>
    <property type="match status" value="1"/>
</dbReference>
<evidence type="ECO:0000259" key="2">
    <source>
        <dbReference type="SMART" id="SM00852"/>
    </source>
</evidence>
<dbReference type="Pfam" id="PF00994">
    <property type="entry name" value="MoCF_biosynth"/>
    <property type="match status" value="1"/>
</dbReference>
<dbReference type="InterPro" id="IPR036653">
    <property type="entry name" value="CinA-like_C"/>
</dbReference>
<evidence type="ECO:0000313" key="4">
    <source>
        <dbReference type="Proteomes" id="UP000295807"/>
    </source>
</evidence>
<dbReference type="InterPro" id="IPR008135">
    <property type="entry name" value="Competence-induced_CinA"/>
</dbReference>
<proteinExistence type="inferred from homology"/>
<dbReference type="InterPro" id="IPR001453">
    <property type="entry name" value="MoaB/Mog_dom"/>
</dbReference>
<name>A0A4R3KNH0_9SPHI</name>
<dbReference type="Gene3D" id="3.40.980.10">
    <property type="entry name" value="MoaB/Mog-like domain"/>
    <property type="match status" value="1"/>
</dbReference>
<dbReference type="OrthoDB" id="9801454at2"/>
<evidence type="ECO:0000256" key="1">
    <source>
        <dbReference type="HAMAP-Rule" id="MF_00226"/>
    </source>
</evidence>
<comment type="similarity">
    <text evidence="1">Belongs to the CinA family.</text>
</comment>
<dbReference type="InterPro" id="IPR050101">
    <property type="entry name" value="CinA"/>
</dbReference>
<dbReference type="PANTHER" id="PTHR13939">
    <property type="entry name" value="NICOTINAMIDE-NUCLEOTIDE AMIDOHYDROLASE PNCC"/>
    <property type="match status" value="1"/>
</dbReference>
<dbReference type="HAMAP" id="MF_00226_B">
    <property type="entry name" value="CinA_B"/>
    <property type="match status" value="1"/>
</dbReference>
<dbReference type="InterPro" id="IPR008136">
    <property type="entry name" value="CinA_C"/>
</dbReference>
<dbReference type="SMART" id="SM00852">
    <property type="entry name" value="MoCF_biosynth"/>
    <property type="match status" value="1"/>
</dbReference>
<dbReference type="AlphaFoldDB" id="A0A4R3KNH0"/>
<dbReference type="PANTHER" id="PTHR13939:SF0">
    <property type="entry name" value="NMN AMIDOHYDROLASE-LIKE PROTEIN YFAY"/>
    <property type="match status" value="1"/>
</dbReference>
<evidence type="ECO:0000313" key="3">
    <source>
        <dbReference type="EMBL" id="TCS86065.1"/>
    </source>
</evidence>
<dbReference type="PIRSF" id="PIRSF006728">
    <property type="entry name" value="CinA"/>
    <property type="match status" value="1"/>
</dbReference>